<evidence type="ECO:0000256" key="6">
    <source>
        <dbReference type="SAM" id="Phobius"/>
    </source>
</evidence>
<evidence type="ECO:0000313" key="7">
    <source>
        <dbReference type="Ensembl" id="ENSDLAP00005019744.2"/>
    </source>
</evidence>
<dbReference type="OMA" id="QMCVCIS"/>
<organism evidence="7 8">
    <name type="scientific">Dicentrarchus labrax</name>
    <name type="common">European seabass</name>
    <name type="synonym">Morone labrax</name>
    <dbReference type="NCBI Taxonomy" id="13489"/>
    <lineage>
        <taxon>Eukaryota</taxon>
        <taxon>Metazoa</taxon>
        <taxon>Chordata</taxon>
        <taxon>Craniata</taxon>
        <taxon>Vertebrata</taxon>
        <taxon>Euteleostomi</taxon>
        <taxon>Actinopterygii</taxon>
        <taxon>Neopterygii</taxon>
        <taxon>Teleostei</taxon>
        <taxon>Neoteleostei</taxon>
        <taxon>Acanthomorphata</taxon>
        <taxon>Eupercaria</taxon>
        <taxon>Moronidae</taxon>
        <taxon>Dicentrarchus</taxon>
    </lineage>
</organism>
<protein>
    <submittedName>
        <fullName evidence="7">Uncharacterized protein</fullName>
    </submittedName>
</protein>
<dbReference type="InterPro" id="IPR030417">
    <property type="entry name" value="MS4A"/>
</dbReference>
<dbReference type="Ensembl" id="ENSDLAT00005021206.2">
    <property type="protein sequence ID" value="ENSDLAP00005019744.2"/>
    <property type="gene ID" value="ENSDLAG00005009289.2"/>
</dbReference>
<dbReference type="GeneID" id="127367509"/>
<dbReference type="GeneTree" id="ENSGT00510000051675"/>
<feature type="transmembrane region" description="Helical" evidence="6">
    <location>
        <begin position="87"/>
        <end position="105"/>
    </location>
</feature>
<dbReference type="Pfam" id="PF04103">
    <property type="entry name" value="CD20"/>
    <property type="match status" value="1"/>
</dbReference>
<name>A0A8C4EIM5_DICLA</name>
<reference evidence="7" key="2">
    <citation type="submission" date="2025-09" db="UniProtKB">
        <authorList>
            <consortium name="Ensembl"/>
        </authorList>
    </citation>
    <scope>IDENTIFICATION</scope>
</reference>
<proteinExistence type="inferred from homology"/>
<dbReference type="Proteomes" id="UP000694389">
    <property type="component" value="Unassembled WGS sequence"/>
</dbReference>
<dbReference type="PANTHER" id="PTHR23320:SF125">
    <property type="entry name" value="TRANSMEMBRANE PROTEIN 176L.1-RELATED"/>
    <property type="match status" value="1"/>
</dbReference>
<evidence type="ECO:0000256" key="1">
    <source>
        <dbReference type="ARBA" id="ARBA00004141"/>
    </source>
</evidence>
<dbReference type="OrthoDB" id="10071849at2759"/>
<reference evidence="7" key="1">
    <citation type="submission" date="2025-08" db="UniProtKB">
        <authorList>
            <consortium name="Ensembl"/>
        </authorList>
    </citation>
    <scope>IDENTIFICATION</scope>
</reference>
<dbReference type="GO" id="GO:0016020">
    <property type="term" value="C:membrane"/>
    <property type="evidence" value="ECO:0007669"/>
    <property type="project" value="UniProtKB-SubCell"/>
</dbReference>
<evidence type="ECO:0000256" key="3">
    <source>
        <dbReference type="ARBA" id="ARBA00022692"/>
    </source>
</evidence>
<keyword evidence="8" id="KW-1185">Reference proteome</keyword>
<feature type="transmembrane region" description="Helical" evidence="6">
    <location>
        <begin position="52"/>
        <end position="75"/>
    </location>
</feature>
<dbReference type="RefSeq" id="XP_051263360.1">
    <property type="nucleotide sequence ID" value="XM_051407400.1"/>
</dbReference>
<accession>A0A8C4EIM5</accession>
<feature type="transmembrane region" description="Helical" evidence="6">
    <location>
        <begin position="181"/>
        <end position="206"/>
    </location>
</feature>
<evidence type="ECO:0000256" key="2">
    <source>
        <dbReference type="ARBA" id="ARBA00009565"/>
    </source>
</evidence>
<comment type="similarity">
    <text evidence="2">Belongs to the MS4A family.</text>
</comment>
<gene>
    <name evidence="7" type="primary">LOC127367509</name>
</gene>
<feature type="transmembrane region" description="Helical" evidence="6">
    <location>
        <begin position="112"/>
        <end position="137"/>
    </location>
</feature>
<dbReference type="InterPro" id="IPR007237">
    <property type="entry name" value="CD20-like"/>
</dbReference>
<evidence type="ECO:0000256" key="5">
    <source>
        <dbReference type="ARBA" id="ARBA00023136"/>
    </source>
</evidence>
<evidence type="ECO:0000256" key="4">
    <source>
        <dbReference type="ARBA" id="ARBA00022989"/>
    </source>
</evidence>
<evidence type="ECO:0000313" key="8">
    <source>
        <dbReference type="Proteomes" id="UP000694389"/>
    </source>
</evidence>
<dbReference type="AlphaFoldDB" id="A0A8C4EIM5"/>
<keyword evidence="3 6" id="KW-0812">Transmembrane</keyword>
<comment type="subcellular location">
    <subcellularLocation>
        <location evidence="1">Membrane</location>
        <topology evidence="1">Multi-pass membrane protein</topology>
    </subcellularLocation>
</comment>
<sequence length="234" mass="25244">MSVTVVKDEGVTVVTVTSDSKSMLPPLCQILKSLCYSPVCCSVYKGLMQNKAISALGTVQIMVGLFNIGLGPGRISHQPDDFNNLGTAYWLGGVYIAAGIVSLLADRFPSLCLVGFAVFVNIIGSIFAIVGIVLYGMDLGDSTVYRMCNWSNGYMSNMSTNDDNCRYMAYLYQRLLTAMDITMIVLAVLQLCVCISFAILGIKALLGRKNGEGGRDVEIYEPVLKEVLMTSPGA</sequence>
<dbReference type="PANTHER" id="PTHR23320">
    <property type="entry name" value="MEMBRANE-SPANNING 4-DOMAINS SUBFAMILY A MS4A -RELATED"/>
    <property type="match status" value="1"/>
</dbReference>
<keyword evidence="5 6" id="KW-0472">Membrane</keyword>
<keyword evidence="4 6" id="KW-1133">Transmembrane helix</keyword>